<dbReference type="PANTHER" id="PTHR34145">
    <property type="entry name" value="OS02G0105600 PROTEIN"/>
    <property type="match status" value="1"/>
</dbReference>
<dbReference type="Proteomes" id="UP001280121">
    <property type="component" value="Unassembled WGS sequence"/>
</dbReference>
<reference evidence="1" key="1">
    <citation type="journal article" date="2023" name="Plant J.">
        <title>Genome sequences and population genomics provide insights into the demographic history, inbreeding, and mutation load of two 'living fossil' tree species of Dipteronia.</title>
        <authorList>
            <person name="Feng Y."/>
            <person name="Comes H.P."/>
            <person name="Chen J."/>
            <person name="Zhu S."/>
            <person name="Lu R."/>
            <person name="Zhang X."/>
            <person name="Li P."/>
            <person name="Qiu J."/>
            <person name="Olsen K.M."/>
            <person name="Qiu Y."/>
        </authorList>
    </citation>
    <scope>NUCLEOTIDE SEQUENCE</scope>
    <source>
        <strain evidence="1">KIB01</strain>
    </source>
</reference>
<organism evidence="1 2">
    <name type="scientific">Dipteronia dyeriana</name>
    <dbReference type="NCBI Taxonomy" id="168575"/>
    <lineage>
        <taxon>Eukaryota</taxon>
        <taxon>Viridiplantae</taxon>
        <taxon>Streptophyta</taxon>
        <taxon>Embryophyta</taxon>
        <taxon>Tracheophyta</taxon>
        <taxon>Spermatophyta</taxon>
        <taxon>Magnoliopsida</taxon>
        <taxon>eudicotyledons</taxon>
        <taxon>Gunneridae</taxon>
        <taxon>Pentapetalae</taxon>
        <taxon>rosids</taxon>
        <taxon>malvids</taxon>
        <taxon>Sapindales</taxon>
        <taxon>Sapindaceae</taxon>
        <taxon>Hippocastanoideae</taxon>
        <taxon>Acereae</taxon>
        <taxon>Dipteronia</taxon>
    </lineage>
</organism>
<evidence type="ECO:0000313" key="1">
    <source>
        <dbReference type="EMBL" id="KAK2665362.1"/>
    </source>
</evidence>
<keyword evidence="2" id="KW-1185">Reference proteome</keyword>
<proteinExistence type="predicted"/>
<dbReference type="InterPro" id="IPR032675">
    <property type="entry name" value="LRR_dom_sf"/>
</dbReference>
<comment type="caution">
    <text evidence="1">The sequence shown here is derived from an EMBL/GenBank/DDBJ whole genome shotgun (WGS) entry which is preliminary data.</text>
</comment>
<sequence length="269" mass="31170">MKKTRSDEEGDRDMISELPEDVSHKIFNPDVYKHFLDNGEDGEIQRKTMRLYECLERLLRIRQSIEKFKIKLEFFNDLEYKSFVRRYVCYAIGSNAKKMKLDSPYEGLCILPPIVLCAKSIEVLKLTNCKVELPTGSNVRLPSLIKVHLFGVNFEDHVSSNLFSGCPLIEEIICSGCKGFETVELFDLYRLNKIKIRDDWYLKQVNIKNLNVSSLTVFGWTIRPCGTISPCKISVYHCMNLRKISFGKAFIKDDWLCKTISKLLVLECL</sequence>
<dbReference type="Gene3D" id="3.80.10.10">
    <property type="entry name" value="Ribonuclease Inhibitor"/>
    <property type="match status" value="1"/>
</dbReference>
<dbReference type="InterPro" id="IPR053772">
    <property type="entry name" value="At1g61320/At1g61330-like"/>
</dbReference>
<accession>A0AAD9XTR5</accession>
<gene>
    <name evidence="1" type="ORF">Ddye_003936</name>
</gene>
<dbReference type="SUPFAM" id="SSF52047">
    <property type="entry name" value="RNI-like"/>
    <property type="match status" value="1"/>
</dbReference>
<dbReference type="PANTHER" id="PTHR34145:SF28">
    <property type="entry name" value="F-BOX DOMAIN-CONTAINING PROTEIN"/>
    <property type="match status" value="1"/>
</dbReference>
<dbReference type="EMBL" id="JANJYI010000001">
    <property type="protein sequence ID" value="KAK2665362.1"/>
    <property type="molecule type" value="Genomic_DNA"/>
</dbReference>
<name>A0AAD9XTR5_9ROSI</name>
<dbReference type="AlphaFoldDB" id="A0AAD9XTR5"/>
<evidence type="ECO:0000313" key="2">
    <source>
        <dbReference type="Proteomes" id="UP001280121"/>
    </source>
</evidence>
<protein>
    <submittedName>
        <fullName evidence="1">Uncharacterized protein</fullName>
    </submittedName>
</protein>